<name>J9GCU1_9ZZZZ</name>
<dbReference type="AlphaFoldDB" id="J9GCU1"/>
<sequence length="71" mass="7575">MKDPNTGIGLGIAVAHGGAVVGASVVHQNQLKIGECLLYEAGYTGGQIFFYAVNRHNNTDLWHSQSSLLCM</sequence>
<protein>
    <submittedName>
        <fullName evidence="1">Uncharacterized protein</fullName>
    </submittedName>
</protein>
<accession>J9GCU1</accession>
<reference evidence="1" key="1">
    <citation type="journal article" date="2012" name="PLoS ONE">
        <title>Gene sets for utilization of primary and secondary nutrition supplies in the distal gut of endangered iberian lynx.</title>
        <authorList>
            <person name="Alcaide M."/>
            <person name="Messina E."/>
            <person name="Richter M."/>
            <person name="Bargiela R."/>
            <person name="Peplies J."/>
            <person name="Huws S.A."/>
            <person name="Newbold C.J."/>
            <person name="Golyshin P.N."/>
            <person name="Simon M.A."/>
            <person name="Lopez G."/>
            <person name="Yakimov M.M."/>
            <person name="Ferrer M."/>
        </authorList>
    </citation>
    <scope>NUCLEOTIDE SEQUENCE</scope>
</reference>
<evidence type="ECO:0000313" key="1">
    <source>
        <dbReference type="EMBL" id="EJW99572.1"/>
    </source>
</evidence>
<gene>
    <name evidence="1" type="ORF">EVA_12321</name>
</gene>
<organism evidence="1">
    <name type="scientific">gut metagenome</name>
    <dbReference type="NCBI Taxonomy" id="749906"/>
    <lineage>
        <taxon>unclassified sequences</taxon>
        <taxon>metagenomes</taxon>
        <taxon>organismal metagenomes</taxon>
    </lineage>
</organism>
<dbReference type="EMBL" id="AMCI01003746">
    <property type="protein sequence ID" value="EJW99572.1"/>
    <property type="molecule type" value="Genomic_DNA"/>
</dbReference>
<proteinExistence type="predicted"/>
<comment type="caution">
    <text evidence="1">The sequence shown here is derived from an EMBL/GenBank/DDBJ whole genome shotgun (WGS) entry which is preliminary data.</text>
</comment>